<name>Q0UNB0_PHANO</name>
<evidence type="ECO:0008006" key="4">
    <source>
        <dbReference type="Google" id="ProtNLM"/>
    </source>
</evidence>
<proteinExistence type="predicted"/>
<dbReference type="EMBL" id="CH445334">
    <property type="protein sequence ID" value="EAT85405.1"/>
    <property type="molecule type" value="Genomic_DNA"/>
</dbReference>
<dbReference type="InParanoid" id="Q0UNB0"/>
<sequence length="232" mass="25081">MRLTSFSVLSIFATSIAASGTSKDGKCGGYDGLTCKGSGFGDCCSQWVSLFSTGMDGAALLYTTAQIAVNQSLVTAKETLLHLRHLPRLPPARHHPTADAVMLMARGEVFIAFGRSGETAVLSMDTVGQDRCTVVSNASLSLASATRKLRRRRYRVLQHALQASSDIPQASVHPNNSSAAHPAKTRQPVLVQIFGPMLHCYAEWCIAIRSVAQWRAVSWFLTRESTLGSRTL</sequence>
<evidence type="ECO:0000313" key="2">
    <source>
        <dbReference type="EMBL" id="EAT85405.1"/>
    </source>
</evidence>
<dbReference type="RefSeq" id="XP_001797117.1">
    <property type="nucleotide sequence ID" value="XM_001797065.1"/>
</dbReference>
<evidence type="ECO:0000313" key="3">
    <source>
        <dbReference type="Proteomes" id="UP000001055"/>
    </source>
</evidence>
<keyword evidence="1" id="KW-0732">Signal</keyword>
<reference evidence="3" key="1">
    <citation type="journal article" date="2007" name="Plant Cell">
        <title>Dothideomycete-plant interactions illuminated by genome sequencing and EST analysis of the wheat pathogen Stagonospora nodorum.</title>
        <authorList>
            <person name="Hane J.K."/>
            <person name="Lowe R.G."/>
            <person name="Solomon P.S."/>
            <person name="Tan K.C."/>
            <person name="Schoch C.L."/>
            <person name="Spatafora J.W."/>
            <person name="Crous P.W."/>
            <person name="Kodira C."/>
            <person name="Birren B.W."/>
            <person name="Galagan J.E."/>
            <person name="Torriani S.F."/>
            <person name="McDonald B.A."/>
            <person name="Oliver R.P."/>
        </authorList>
    </citation>
    <scope>NUCLEOTIDE SEQUENCE [LARGE SCALE GENOMIC DNA]</scope>
    <source>
        <strain evidence="3">SN15 / ATCC MYA-4574 / FGSC 10173</strain>
    </source>
</reference>
<dbReference type="AlphaFoldDB" id="Q0UNB0"/>
<organism evidence="2 3">
    <name type="scientific">Phaeosphaeria nodorum (strain SN15 / ATCC MYA-4574 / FGSC 10173)</name>
    <name type="common">Glume blotch fungus</name>
    <name type="synonym">Parastagonospora nodorum</name>
    <dbReference type="NCBI Taxonomy" id="321614"/>
    <lineage>
        <taxon>Eukaryota</taxon>
        <taxon>Fungi</taxon>
        <taxon>Dikarya</taxon>
        <taxon>Ascomycota</taxon>
        <taxon>Pezizomycotina</taxon>
        <taxon>Dothideomycetes</taxon>
        <taxon>Pleosporomycetidae</taxon>
        <taxon>Pleosporales</taxon>
        <taxon>Pleosporineae</taxon>
        <taxon>Phaeosphaeriaceae</taxon>
        <taxon>Parastagonospora</taxon>
    </lineage>
</organism>
<feature type="signal peptide" evidence="1">
    <location>
        <begin position="1"/>
        <end position="18"/>
    </location>
</feature>
<gene>
    <name evidence="2" type="ORF">SNOG_06754</name>
</gene>
<dbReference type="HOGENOM" id="CLU_1195254_0_0_1"/>
<dbReference type="Proteomes" id="UP000001055">
    <property type="component" value="Unassembled WGS sequence"/>
</dbReference>
<evidence type="ECO:0000256" key="1">
    <source>
        <dbReference type="SAM" id="SignalP"/>
    </source>
</evidence>
<dbReference type="KEGG" id="pno:SNOG_06754"/>
<protein>
    <recommendedName>
        <fullName evidence="4">CBM1 domain-containing protein</fullName>
    </recommendedName>
</protein>
<feature type="chain" id="PRO_5004178036" description="CBM1 domain-containing protein" evidence="1">
    <location>
        <begin position="19"/>
        <end position="232"/>
    </location>
</feature>
<accession>Q0UNB0</accession>
<dbReference type="VEuPathDB" id="FungiDB:JI435_067540"/>
<dbReference type="GeneID" id="5974007"/>